<comment type="similarity">
    <text evidence="1">Belongs to the zinc-associated anti-sigma factor (ZAS) superfamily. Anti-sigma-W factor family.</text>
</comment>
<feature type="transmembrane region" description="Helical" evidence="3">
    <location>
        <begin position="86"/>
        <end position="106"/>
    </location>
</feature>
<keyword evidence="3" id="KW-0472">Membrane</keyword>
<evidence type="ECO:0000259" key="4">
    <source>
        <dbReference type="Pfam" id="PF13490"/>
    </source>
</evidence>
<evidence type="ECO:0000256" key="1">
    <source>
        <dbReference type="ARBA" id="ARBA00024353"/>
    </source>
</evidence>
<dbReference type="Pfam" id="PF13490">
    <property type="entry name" value="zf-HC2"/>
    <property type="match status" value="1"/>
</dbReference>
<evidence type="ECO:0000313" key="6">
    <source>
        <dbReference type="Proteomes" id="UP001139347"/>
    </source>
</evidence>
<dbReference type="RefSeq" id="WP_244725871.1">
    <property type="nucleotide sequence ID" value="NZ_JALIRP010000005.1"/>
</dbReference>
<dbReference type="Proteomes" id="UP001139347">
    <property type="component" value="Unassembled WGS sequence"/>
</dbReference>
<protein>
    <recommendedName>
        <fullName evidence="2">Anti-sigma-W factor RsiW</fullName>
    </recommendedName>
</protein>
<reference evidence="5" key="1">
    <citation type="submission" date="2022-04" db="EMBL/GenBank/DDBJ databases">
        <title>Paenibacillus mangrovi sp. nov., a novel endophytic bacterium isolated from bark of Kandelia candel.</title>
        <authorList>
            <person name="Tuo L."/>
        </authorList>
    </citation>
    <scope>NUCLEOTIDE SEQUENCE</scope>
    <source>
        <strain evidence="5">KQZ6P-2</strain>
    </source>
</reference>
<dbReference type="Gene3D" id="1.10.10.1320">
    <property type="entry name" value="Anti-sigma factor, zinc-finger domain"/>
    <property type="match status" value="1"/>
</dbReference>
<proteinExistence type="inferred from homology"/>
<sequence length="234" mass="26984">MIKIKCEIINDLLPLYIDNVCSEESRRLVEEHLASCSSCTYEAQKFQSEIALSRVNFVNNQSEVKVLQSISNFWNKTRTKAFMKGLLVASLLFVIFILGYIGLFRWNIIPVPMNVVEIKDVSQLADGRIAYHVQLTDGYDLNVIKHKLDEDGNMYIMPYRTIIKKKPITDVGLHNMYYLSDPAENNAWQAKWGDNIEMRALYFGTKDDNILIWKKGMNLPAASKQIEDNYNMSN</sequence>
<evidence type="ECO:0000313" key="5">
    <source>
        <dbReference type="EMBL" id="MCJ8012989.1"/>
    </source>
</evidence>
<evidence type="ECO:0000256" key="2">
    <source>
        <dbReference type="ARBA" id="ARBA00024438"/>
    </source>
</evidence>
<accession>A0A9X2B2X8</accession>
<keyword evidence="3" id="KW-0812">Transmembrane</keyword>
<keyword evidence="6" id="KW-1185">Reference proteome</keyword>
<organism evidence="5 6">
    <name type="scientific">Paenibacillus mangrovi</name>
    <dbReference type="NCBI Taxonomy" id="2931978"/>
    <lineage>
        <taxon>Bacteria</taxon>
        <taxon>Bacillati</taxon>
        <taxon>Bacillota</taxon>
        <taxon>Bacilli</taxon>
        <taxon>Bacillales</taxon>
        <taxon>Paenibacillaceae</taxon>
        <taxon>Paenibacillus</taxon>
    </lineage>
</organism>
<name>A0A9X2B2X8_9BACL</name>
<evidence type="ECO:0000256" key="3">
    <source>
        <dbReference type="SAM" id="Phobius"/>
    </source>
</evidence>
<dbReference type="InterPro" id="IPR027383">
    <property type="entry name" value="Znf_put"/>
</dbReference>
<comment type="caution">
    <text evidence="5">The sequence shown here is derived from an EMBL/GenBank/DDBJ whole genome shotgun (WGS) entry which is preliminary data.</text>
</comment>
<dbReference type="EMBL" id="JALIRP010000005">
    <property type="protein sequence ID" value="MCJ8012989.1"/>
    <property type="molecule type" value="Genomic_DNA"/>
</dbReference>
<dbReference type="AlphaFoldDB" id="A0A9X2B2X8"/>
<gene>
    <name evidence="5" type="ORF">MUG84_14720</name>
</gene>
<keyword evidence="3" id="KW-1133">Transmembrane helix</keyword>
<feature type="domain" description="Putative zinc-finger" evidence="4">
    <location>
        <begin position="6"/>
        <end position="39"/>
    </location>
</feature>
<dbReference type="InterPro" id="IPR041916">
    <property type="entry name" value="Anti_sigma_zinc_sf"/>
</dbReference>